<accession>A0A1G2B0H4</accession>
<evidence type="ECO:0000313" key="4">
    <source>
        <dbReference type="Proteomes" id="UP000179164"/>
    </source>
</evidence>
<dbReference type="Pfam" id="PF00561">
    <property type="entry name" value="Abhydrolase_1"/>
    <property type="match status" value="1"/>
</dbReference>
<feature type="compositionally biased region" description="Basic and acidic residues" evidence="1">
    <location>
        <begin position="1"/>
        <end position="13"/>
    </location>
</feature>
<dbReference type="Proteomes" id="UP000179164">
    <property type="component" value="Unassembled WGS sequence"/>
</dbReference>
<reference evidence="3 4" key="1">
    <citation type="journal article" date="2016" name="Nat. Commun.">
        <title>Thousands of microbial genomes shed light on interconnected biogeochemical processes in an aquifer system.</title>
        <authorList>
            <person name="Anantharaman K."/>
            <person name="Brown C.T."/>
            <person name="Hug L.A."/>
            <person name="Sharon I."/>
            <person name="Castelle C.J."/>
            <person name="Probst A.J."/>
            <person name="Thomas B.C."/>
            <person name="Singh A."/>
            <person name="Wilkins M.J."/>
            <person name="Karaoz U."/>
            <person name="Brodie E.L."/>
            <person name="Williams K.H."/>
            <person name="Hubbard S.S."/>
            <person name="Banfield J.F."/>
        </authorList>
    </citation>
    <scope>NUCLEOTIDE SEQUENCE [LARGE SCALE GENOMIC DNA]</scope>
</reference>
<dbReference type="PANTHER" id="PTHR43798">
    <property type="entry name" value="MONOACYLGLYCEROL LIPASE"/>
    <property type="match status" value="1"/>
</dbReference>
<name>A0A1G2B0H4_9BACT</name>
<dbReference type="EMBL" id="MHKE01000020">
    <property type="protein sequence ID" value="OGY82465.1"/>
    <property type="molecule type" value="Genomic_DNA"/>
</dbReference>
<feature type="domain" description="AB hydrolase-1" evidence="2">
    <location>
        <begin position="97"/>
        <end position="371"/>
    </location>
</feature>
<dbReference type="InterPro" id="IPR050266">
    <property type="entry name" value="AB_hydrolase_sf"/>
</dbReference>
<evidence type="ECO:0000259" key="2">
    <source>
        <dbReference type="Pfam" id="PF00561"/>
    </source>
</evidence>
<feature type="region of interest" description="Disordered" evidence="1">
    <location>
        <begin position="1"/>
        <end position="39"/>
    </location>
</feature>
<comment type="caution">
    <text evidence="3">The sequence shown here is derived from an EMBL/GenBank/DDBJ whole genome shotgun (WGS) entry which is preliminary data.</text>
</comment>
<sequence length="412" mass="46053">MEHQPIDSAEFKFPDTALPEDDASRETRRDRPAMEYGELSAEEKEKMAELERQFANPQLVEINTPEVEGERMNIEYVVLDVRTDEEKDQAAKNNEHTVVHIPGYGSSLRSPDAFAKLLALREKKRVIVMSQPSTGKSDPAPKKWLKFSRDERSFAPFAESLSRAVDAIRTNEAQSGSSLTTEELSVVSSSMGSIIAAEMAKAHPKKVKDLVLLHPGGINEENVLQLAVRYLPETFGSKIATKLRKPLTDQQMDEMGKAFQETFGKSLQQTFEEAGGQGEFSLQDATQQETDMYRAVTQDIMKDSAANTARGKYREGLRLLLWEALTIAKGGMQRTLKDIKANTYVVFGGEDGLFPADQMSKAKEALQDNPNVRAEILPTVHDEIYQRPRDYTGRVGTFLDDMRKLEASSGRA</sequence>
<protein>
    <recommendedName>
        <fullName evidence="2">AB hydrolase-1 domain-containing protein</fullName>
    </recommendedName>
</protein>
<dbReference type="Gene3D" id="3.40.50.1820">
    <property type="entry name" value="alpha/beta hydrolase"/>
    <property type="match status" value="1"/>
</dbReference>
<feature type="compositionally biased region" description="Basic and acidic residues" evidence="1">
    <location>
        <begin position="22"/>
        <end position="33"/>
    </location>
</feature>
<gene>
    <name evidence="3" type="ORF">A2898_05530</name>
</gene>
<proteinExistence type="predicted"/>
<dbReference type="InterPro" id="IPR029058">
    <property type="entry name" value="AB_hydrolase_fold"/>
</dbReference>
<organism evidence="3 4">
    <name type="scientific">Candidatus Kerfeldbacteria bacterium RIFCSPLOWO2_01_FULL_48_11</name>
    <dbReference type="NCBI Taxonomy" id="1798543"/>
    <lineage>
        <taxon>Bacteria</taxon>
        <taxon>Candidatus Kerfeldiibacteriota</taxon>
    </lineage>
</organism>
<dbReference type="STRING" id="1798543.A2898_05530"/>
<evidence type="ECO:0000313" key="3">
    <source>
        <dbReference type="EMBL" id="OGY82465.1"/>
    </source>
</evidence>
<dbReference type="InterPro" id="IPR000073">
    <property type="entry name" value="AB_hydrolase_1"/>
</dbReference>
<dbReference type="AlphaFoldDB" id="A0A1G2B0H4"/>
<dbReference type="PANTHER" id="PTHR43798:SF33">
    <property type="entry name" value="HYDROLASE, PUTATIVE (AFU_ORTHOLOGUE AFUA_2G14860)-RELATED"/>
    <property type="match status" value="1"/>
</dbReference>
<dbReference type="SUPFAM" id="SSF53474">
    <property type="entry name" value="alpha/beta-Hydrolases"/>
    <property type="match status" value="1"/>
</dbReference>
<dbReference type="GO" id="GO:0016020">
    <property type="term" value="C:membrane"/>
    <property type="evidence" value="ECO:0007669"/>
    <property type="project" value="TreeGrafter"/>
</dbReference>
<evidence type="ECO:0000256" key="1">
    <source>
        <dbReference type="SAM" id="MobiDB-lite"/>
    </source>
</evidence>